<sequence>MQTPLAQDDTPRAFASQAAWAQWLAEHHAGSRGLWLRHAKKGAPEPSVSYQEALEVALCFGWIDGQKKAHDQHYWLQRWTPRSARSIWSQVNRDKALRYIAEGKMQAAGLAEVERARQDGRWDAAYAPASSAQIPPELEAAFDLHPGAREFFATLNSQNRYAMLFRIQTAKKPETRARHVANFAAMLARGEMLHPPMAKKS</sequence>
<dbReference type="AlphaFoldDB" id="A0A430HK46"/>
<keyword evidence="2" id="KW-1185">Reference proteome</keyword>
<dbReference type="EMBL" id="RXLQ01000008">
    <property type="protein sequence ID" value="RSZ57907.1"/>
    <property type="molecule type" value="Genomic_DNA"/>
</dbReference>
<evidence type="ECO:0000313" key="1">
    <source>
        <dbReference type="EMBL" id="RSZ57907.1"/>
    </source>
</evidence>
<organism evidence="1 2">
    <name type="scientific">Massilia atriviolacea</name>
    <dbReference type="NCBI Taxonomy" id="2495579"/>
    <lineage>
        <taxon>Bacteria</taxon>
        <taxon>Pseudomonadati</taxon>
        <taxon>Pseudomonadota</taxon>
        <taxon>Betaproteobacteria</taxon>
        <taxon>Burkholderiales</taxon>
        <taxon>Oxalobacteraceae</taxon>
        <taxon>Telluria group</taxon>
        <taxon>Massilia</taxon>
    </lineage>
</organism>
<accession>A0A430HK46</accession>
<evidence type="ECO:0000313" key="2">
    <source>
        <dbReference type="Proteomes" id="UP000278085"/>
    </source>
</evidence>
<reference evidence="1 2" key="1">
    <citation type="submission" date="2018-12" db="EMBL/GenBank/DDBJ databases">
        <authorList>
            <person name="Yang E."/>
        </authorList>
    </citation>
    <scope>NUCLEOTIDE SEQUENCE [LARGE SCALE GENOMIC DNA]</scope>
    <source>
        <strain evidence="1 2">SOD</strain>
    </source>
</reference>
<proteinExistence type="predicted"/>
<dbReference type="Proteomes" id="UP000278085">
    <property type="component" value="Unassembled WGS sequence"/>
</dbReference>
<protein>
    <submittedName>
        <fullName evidence="1">Bacteriocin-protection protein</fullName>
    </submittedName>
</protein>
<dbReference type="RefSeq" id="WP_126075112.1">
    <property type="nucleotide sequence ID" value="NZ_CP051166.1"/>
</dbReference>
<gene>
    <name evidence="1" type="ORF">EJB06_16415</name>
</gene>
<dbReference type="OrthoDB" id="9796999at2"/>
<comment type="caution">
    <text evidence="1">The sequence shown here is derived from an EMBL/GenBank/DDBJ whole genome shotgun (WGS) entry which is preliminary data.</text>
</comment>
<dbReference type="Pfam" id="PF13376">
    <property type="entry name" value="OmdA"/>
    <property type="match status" value="1"/>
</dbReference>
<name>A0A430HK46_9BURK</name>